<sequence length="85" mass="9625">MLTLTDRSPASSSGNQMIPLHCHYAWCIVHARESWWIVYVLWVQLHNAQHHRLQQAILGIDPTPPPTVLHHRVEPEGESSEGGEA</sequence>
<proteinExistence type="predicted"/>
<reference evidence="1 3" key="1">
    <citation type="journal article" date="2014" name="BMC Genomics">
        <title>Genome sequence of Anopheles sinensis provides insight into genetics basis of mosquito competence for malaria parasites.</title>
        <authorList>
            <person name="Zhou D."/>
            <person name="Zhang D."/>
            <person name="Ding G."/>
            <person name="Shi L."/>
            <person name="Hou Q."/>
            <person name="Ye Y."/>
            <person name="Xu Y."/>
            <person name="Zhou H."/>
            <person name="Xiong C."/>
            <person name="Li S."/>
            <person name="Yu J."/>
            <person name="Hong S."/>
            <person name="Yu X."/>
            <person name="Zou P."/>
            <person name="Chen C."/>
            <person name="Chang X."/>
            <person name="Wang W."/>
            <person name="Lv Y."/>
            <person name="Sun Y."/>
            <person name="Ma L."/>
            <person name="Shen B."/>
            <person name="Zhu C."/>
        </authorList>
    </citation>
    <scope>NUCLEOTIDE SEQUENCE [LARGE SCALE GENOMIC DNA]</scope>
</reference>
<dbReference type="EMBL" id="ATLV01027002">
    <property type="status" value="NOT_ANNOTATED_CDS"/>
    <property type="molecule type" value="Genomic_DNA"/>
</dbReference>
<dbReference type="AlphaFoldDB" id="A0A084WU60"/>
<protein>
    <submittedName>
        <fullName evidence="1 2">Nuclear elongation and deformation protein 1</fullName>
    </submittedName>
</protein>
<reference evidence="2" key="2">
    <citation type="submission" date="2020-05" db="UniProtKB">
        <authorList>
            <consortium name="EnsemblMetazoa"/>
        </authorList>
    </citation>
    <scope>IDENTIFICATION</scope>
</reference>
<accession>A0A084WU60</accession>
<dbReference type="VEuPathDB" id="VectorBase:ASIC022135"/>
<name>A0A084WU60_ANOSI</name>
<dbReference type="Proteomes" id="UP000030765">
    <property type="component" value="Unassembled WGS sequence"/>
</dbReference>
<evidence type="ECO:0000313" key="1">
    <source>
        <dbReference type="EMBL" id="KFB53754.1"/>
    </source>
</evidence>
<gene>
    <name evidence="1" type="ORF">ZHAS_00022135</name>
</gene>
<keyword evidence="3" id="KW-1185">Reference proteome</keyword>
<dbReference type="EnsemblMetazoa" id="ASIC022135-RA">
    <property type="protein sequence ID" value="ASIC022135-PA"/>
    <property type="gene ID" value="ASIC022135"/>
</dbReference>
<organism evidence="1">
    <name type="scientific">Anopheles sinensis</name>
    <name type="common">Mosquito</name>
    <dbReference type="NCBI Taxonomy" id="74873"/>
    <lineage>
        <taxon>Eukaryota</taxon>
        <taxon>Metazoa</taxon>
        <taxon>Ecdysozoa</taxon>
        <taxon>Arthropoda</taxon>
        <taxon>Hexapoda</taxon>
        <taxon>Insecta</taxon>
        <taxon>Pterygota</taxon>
        <taxon>Neoptera</taxon>
        <taxon>Endopterygota</taxon>
        <taxon>Diptera</taxon>
        <taxon>Nematocera</taxon>
        <taxon>Culicoidea</taxon>
        <taxon>Culicidae</taxon>
        <taxon>Anophelinae</taxon>
        <taxon>Anopheles</taxon>
    </lineage>
</organism>
<evidence type="ECO:0000313" key="2">
    <source>
        <dbReference type="EnsemblMetazoa" id="ASIC022135-PA"/>
    </source>
</evidence>
<evidence type="ECO:0000313" key="3">
    <source>
        <dbReference type="Proteomes" id="UP000030765"/>
    </source>
</evidence>
<dbReference type="EMBL" id="KE525421">
    <property type="protein sequence ID" value="KFB53754.1"/>
    <property type="molecule type" value="Genomic_DNA"/>
</dbReference>